<evidence type="ECO:0000256" key="1">
    <source>
        <dbReference type="SAM" id="MobiDB-lite"/>
    </source>
</evidence>
<sequence length="250" mass="28550">MSSISEATTETEPNDLTPTPKDLVPTPKELLQRINGLTPRKEDIDEASRLAPQGTVLYCDRYDAPRIFKYIPTFPGLPSDILIGGDYVYFYGFATTQETLQSIFFKHSHMVGRCTSSSLLIHAALGLHILQRKLVRYEDTHFVNGEVDDLAMQEPGLIVDIDGKKMLRIVAVACTQNMKFFYRRPSLKQMRLFQKHLGCEPRWFKDVVPSSEFYGWSEEYSGGSLHVRTIFARMHIVSYTSMFLLAPRES</sequence>
<keyword evidence="3" id="KW-1185">Reference proteome</keyword>
<gene>
    <name evidence="2" type="ORF">EV420DRAFT_1750254</name>
</gene>
<feature type="compositionally biased region" description="Polar residues" evidence="1">
    <location>
        <begin position="1"/>
        <end position="17"/>
    </location>
</feature>
<accession>A0AA39K0P5</accession>
<name>A0AA39K0P5_ARMTA</name>
<proteinExistence type="predicted"/>
<protein>
    <submittedName>
        <fullName evidence="2">Uncharacterized protein</fullName>
    </submittedName>
</protein>
<dbReference type="AlphaFoldDB" id="A0AA39K0P5"/>
<comment type="caution">
    <text evidence="2">The sequence shown here is derived from an EMBL/GenBank/DDBJ whole genome shotgun (WGS) entry which is preliminary data.</text>
</comment>
<dbReference type="GeneID" id="85363866"/>
<evidence type="ECO:0000313" key="3">
    <source>
        <dbReference type="Proteomes" id="UP001175211"/>
    </source>
</evidence>
<organism evidence="2 3">
    <name type="scientific">Armillaria tabescens</name>
    <name type="common">Ringless honey mushroom</name>
    <name type="synonym">Agaricus tabescens</name>
    <dbReference type="NCBI Taxonomy" id="1929756"/>
    <lineage>
        <taxon>Eukaryota</taxon>
        <taxon>Fungi</taxon>
        <taxon>Dikarya</taxon>
        <taxon>Basidiomycota</taxon>
        <taxon>Agaricomycotina</taxon>
        <taxon>Agaricomycetes</taxon>
        <taxon>Agaricomycetidae</taxon>
        <taxon>Agaricales</taxon>
        <taxon>Marasmiineae</taxon>
        <taxon>Physalacriaceae</taxon>
        <taxon>Desarmillaria</taxon>
    </lineage>
</organism>
<dbReference type="RefSeq" id="XP_060327578.1">
    <property type="nucleotide sequence ID" value="XM_060480318.1"/>
</dbReference>
<reference evidence="2" key="1">
    <citation type="submission" date="2023-06" db="EMBL/GenBank/DDBJ databases">
        <authorList>
            <consortium name="Lawrence Berkeley National Laboratory"/>
            <person name="Ahrendt S."/>
            <person name="Sahu N."/>
            <person name="Indic B."/>
            <person name="Wong-Bajracharya J."/>
            <person name="Merenyi Z."/>
            <person name="Ke H.-M."/>
            <person name="Monk M."/>
            <person name="Kocsube S."/>
            <person name="Drula E."/>
            <person name="Lipzen A."/>
            <person name="Balint B."/>
            <person name="Henrissat B."/>
            <person name="Andreopoulos B."/>
            <person name="Martin F.M."/>
            <person name="Harder C.B."/>
            <person name="Rigling D."/>
            <person name="Ford K.L."/>
            <person name="Foster G.D."/>
            <person name="Pangilinan J."/>
            <person name="Papanicolaou A."/>
            <person name="Barry K."/>
            <person name="LaButti K."/>
            <person name="Viragh M."/>
            <person name="Koriabine M."/>
            <person name="Yan M."/>
            <person name="Riley R."/>
            <person name="Champramary S."/>
            <person name="Plett K.L."/>
            <person name="Tsai I.J."/>
            <person name="Slot J."/>
            <person name="Sipos G."/>
            <person name="Plett J."/>
            <person name="Nagy L.G."/>
            <person name="Grigoriev I.V."/>
        </authorList>
    </citation>
    <scope>NUCLEOTIDE SEQUENCE</scope>
    <source>
        <strain evidence="2">CCBAS 213</strain>
    </source>
</reference>
<dbReference type="EMBL" id="JAUEPS010000034">
    <property type="protein sequence ID" value="KAK0451241.1"/>
    <property type="molecule type" value="Genomic_DNA"/>
</dbReference>
<dbReference type="Proteomes" id="UP001175211">
    <property type="component" value="Unassembled WGS sequence"/>
</dbReference>
<evidence type="ECO:0000313" key="2">
    <source>
        <dbReference type="EMBL" id="KAK0451241.1"/>
    </source>
</evidence>
<feature type="region of interest" description="Disordered" evidence="1">
    <location>
        <begin position="1"/>
        <end position="25"/>
    </location>
</feature>